<sequence length="56" mass="6605">MENPQWARVPAQGYFFNRSKLLNCFGIDSGNNNNNHRSHVHEIALLYTEQFTRPDR</sequence>
<dbReference type="AlphaFoldDB" id="A0A1N7SNV9"/>
<accession>A0A1N7SNV9</accession>
<organism evidence="1 2">
    <name type="scientific">Paraburkholderia piptadeniae</name>
    <dbReference type="NCBI Taxonomy" id="1701573"/>
    <lineage>
        <taxon>Bacteria</taxon>
        <taxon>Pseudomonadati</taxon>
        <taxon>Pseudomonadota</taxon>
        <taxon>Betaproteobacteria</taxon>
        <taxon>Burkholderiales</taxon>
        <taxon>Burkholderiaceae</taxon>
        <taxon>Paraburkholderia</taxon>
    </lineage>
</organism>
<dbReference type="Proteomes" id="UP000195569">
    <property type="component" value="Unassembled WGS sequence"/>
</dbReference>
<gene>
    <name evidence="1" type="ORF">BN2476_670098</name>
</gene>
<proteinExistence type="predicted"/>
<dbReference type="EMBL" id="CYGY02000067">
    <property type="protein sequence ID" value="SIT49067.1"/>
    <property type="molecule type" value="Genomic_DNA"/>
</dbReference>
<keyword evidence="2" id="KW-1185">Reference proteome</keyword>
<evidence type="ECO:0000313" key="2">
    <source>
        <dbReference type="Proteomes" id="UP000195569"/>
    </source>
</evidence>
<comment type="caution">
    <text evidence="1">The sequence shown here is derived from an EMBL/GenBank/DDBJ whole genome shotgun (WGS) entry which is preliminary data.</text>
</comment>
<reference evidence="1" key="1">
    <citation type="submission" date="2016-12" db="EMBL/GenBank/DDBJ databases">
        <authorList>
            <person name="Moulin L."/>
        </authorList>
    </citation>
    <scope>NUCLEOTIDE SEQUENCE [LARGE SCALE GENOMIC DNA]</scope>
    <source>
        <strain evidence="1">STM 7183</strain>
    </source>
</reference>
<evidence type="ECO:0000313" key="1">
    <source>
        <dbReference type="EMBL" id="SIT49067.1"/>
    </source>
</evidence>
<protein>
    <submittedName>
        <fullName evidence="1">Uncharacterized protein</fullName>
    </submittedName>
</protein>
<name>A0A1N7SNV9_9BURK</name>